<dbReference type="RefSeq" id="WP_285522468.1">
    <property type="nucleotide sequence ID" value="NZ_JASNGB010000042.1"/>
</dbReference>
<dbReference type="EMBL" id="JASNGB010000042">
    <property type="protein sequence ID" value="MDL2343841.1"/>
    <property type="molecule type" value="Genomic_DNA"/>
</dbReference>
<organism evidence="2 3">
    <name type="scientific">Deinococcus rhizophilus</name>
    <dbReference type="NCBI Taxonomy" id="3049544"/>
    <lineage>
        <taxon>Bacteria</taxon>
        <taxon>Thermotogati</taxon>
        <taxon>Deinococcota</taxon>
        <taxon>Deinococci</taxon>
        <taxon>Deinococcales</taxon>
        <taxon>Deinococcaceae</taxon>
        <taxon>Deinococcus</taxon>
    </lineage>
</organism>
<protein>
    <submittedName>
        <fullName evidence="2">Uncharacterized protein</fullName>
    </submittedName>
</protein>
<evidence type="ECO:0000313" key="2">
    <source>
        <dbReference type="EMBL" id="MDL2343841.1"/>
    </source>
</evidence>
<accession>A0ABT7JFW6</accession>
<evidence type="ECO:0000256" key="1">
    <source>
        <dbReference type="SAM" id="MobiDB-lite"/>
    </source>
</evidence>
<comment type="caution">
    <text evidence="2">The sequence shown here is derived from an EMBL/GenBank/DDBJ whole genome shotgun (WGS) entry which is preliminary data.</text>
</comment>
<reference evidence="2 3" key="1">
    <citation type="submission" date="2023-05" db="EMBL/GenBank/DDBJ databases">
        <authorList>
            <person name="Gao F."/>
        </authorList>
    </citation>
    <scope>NUCLEOTIDE SEQUENCE [LARGE SCALE GENOMIC DNA]</scope>
    <source>
        <strain evidence="2 3">MIMF12</strain>
    </source>
</reference>
<gene>
    <name evidence="2" type="ORF">QOL99_06725</name>
</gene>
<proteinExistence type="predicted"/>
<keyword evidence="3" id="KW-1185">Reference proteome</keyword>
<sequence>MAPDDRTLPPGPLLSVHPDHEATDPAPAEQGPAPTDAASRPVPPAPVPSGEGLDAEEVEALVGSRAEVVETNRHLAQTEGLEPDPES</sequence>
<name>A0ABT7JFW6_9DEIO</name>
<feature type="region of interest" description="Disordered" evidence="1">
    <location>
        <begin position="1"/>
        <end position="54"/>
    </location>
</feature>
<evidence type="ECO:0000313" key="3">
    <source>
        <dbReference type="Proteomes" id="UP001302059"/>
    </source>
</evidence>
<dbReference type="Proteomes" id="UP001302059">
    <property type="component" value="Unassembled WGS sequence"/>
</dbReference>